<dbReference type="PANTHER" id="PTHR18901">
    <property type="entry name" value="2-DEOXYGLUCOSE-6-PHOSPHATE PHOSPHATASE 2"/>
    <property type="match status" value="1"/>
</dbReference>
<keyword evidence="1" id="KW-0378">Hydrolase</keyword>
<dbReference type="AlphaFoldDB" id="A0A7V2ATN2"/>
<dbReference type="SUPFAM" id="SSF56784">
    <property type="entry name" value="HAD-like"/>
    <property type="match status" value="1"/>
</dbReference>
<dbReference type="NCBIfam" id="TIGR01509">
    <property type="entry name" value="HAD-SF-IA-v3"/>
    <property type="match status" value="1"/>
</dbReference>
<name>A0A7V2ATN2_UNCEI</name>
<dbReference type="InterPro" id="IPR006439">
    <property type="entry name" value="HAD-SF_hydro_IA"/>
</dbReference>
<dbReference type="PANTHER" id="PTHR18901:SF38">
    <property type="entry name" value="PSEUDOURIDINE-5'-PHOSPHATASE"/>
    <property type="match status" value="1"/>
</dbReference>
<dbReference type="GO" id="GO:0016787">
    <property type="term" value="F:hydrolase activity"/>
    <property type="evidence" value="ECO:0007669"/>
    <property type="project" value="UniProtKB-KW"/>
</dbReference>
<comment type="caution">
    <text evidence="1">The sequence shown here is derived from an EMBL/GenBank/DDBJ whole genome shotgun (WGS) entry which is preliminary data.</text>
</comment>
<evidence type="ECO:0000313" key="1">
    <source>
        <dbReference type="EMBL" id="HER43047.1"/>
    </source>
</evidence>
<proteinExistence type="predicted"/>
<reference evidence="1" key="1">
    <citation type="journal article" date="2020" name="mSystems">
        <title>Genome- and Community-Level Interaction Insights into Carbon Utilization and Element Cycling Functions of Hydrothermarchaeota in Hydrothermal Sediment.</title>
        <authorList>
            <person name="Zhou Z."/>
            <person name="Liu Y."/>
            <person name="Xu W."/>
            <person name="Pan J."/>
            <person name="Luo Z.H."/>
            <person name="Li M."/>
        </authorList>
    </citation>
    <scope>NUCLEOTIDE SEQUENCE [LARGE SCALE GENOMIC DNA]</scope>
    <source>
        <strain evidence="1">SpSt-1233</strain>
    </source>
</reference>
<dbReference type="InterPro" id="IPR041492">
    <property type="entry name" value="HAD_2"/>
</dbReference>
<dbReference type="Gene3D" id="3.40.50.1000">
    <property type="entry name" value="HAD superfamily/HAD-like"/>
    <property type="match status" value="1"/>
</dbReference>
<dbReference type="InterPro" id="IPR036412">
    <property type="entry name" value="HAD-like_sf"/>
</dbReference>
<sequence length="95" mass="10022">LEPLFSAVVGKDNIVRTKPDPETYIEAARRLGIPPASCLAVEDAEKGIKSAHAAGMEVVVVLTDLTKDLGIGGADLVLGNLDELRTALREVLRAS</sequence>
<protein>
    <submittedName>
        <fullName evidence="1">HAD family hydrolase</fullName>
    </submittedName>
</protein>
<dbReference type="Pfam" id="PF13419">
    <property type="entry name" value="HAD_2"/>
    <property type="match status" value="1"/>
</dbReference>
<dbReference type="InterPro" id="IPR023214">
    <property type="entry name" value="HAD_sf"/>
</dbReference>
<dbReference type="Proteomes" id="UP000886069">
    <property type="component" value="Unassembled WGS sequence"/>
</dbReference>
<organism evidence="1">
    <name type="scientific">Eiseniibacteriota bacterium</name>
    <dbReference type="NCBI Taxonomy" id="2212470"/>
    <lineage>
        <taxon>Bacteria</taxon>
        <taxon>Candidatus Eiseniibacteriota</taxon>
    </lineage>
</organism>
<feature type="non-terminal residue" evidence="1">
    <location>
        <position position="1"/>
    </location>
</feature>
<gene>
    <name evidence="1" type="ORF">ENO08_01135</name>
</gene>
<accession>A0A7V2ATN2</accession>
<dbReference type="EMBL" id="DSEC01000082">
    <property type="protein sequence ID" value="HER43047.1"/>
    <property type="molecule type" value="Genomic_DNA"/>
</dbReference>